<feature type="region of interest" description="Disordered" evidence="1">
    <location>
        <begin position="303"/>
        <end position="322"/>
    </location>
</feature>
<name>A0AAD5GS12_AMBAR</name>
<dbReference type="PANTHER" id="PTHR47165:SF4">
    <property type="entry name" value="OS03G0429900 PROTEIN"/>
    <property type="match status" value="1"/>
</dbReference>
<evidence type="ECO:0000256" key="1">
    <source>
        <dbReference type="SAM" id="MobiDB-lite"/>
    </source>
</evidence>
<dbReference type="InterPro" id="IPR012340">
    <property type="entry name" value="NA-bd_OB-fold"/>
</dbReference>
<accession>A0AAD5GS12</accession>
<proteinExistence type="predicted"/>
<sequence>MPSIPHPASLNFGKRATFTPLDNQDIPTCYYNFATYDELAPRMILPQLLTDYVGRVEHVTPIGPRARMRLRKVTIQDERRNEIEVTLSVEKAELIKTENIIGQIFVIIAAIVTEFNRLQLESTISSTVSFNPSTPELQPVMHRLKKMPPLAACQMPLNHITIAELKDKIKNKVVQHGQYTCTAKITTMFEYRGWFYANCPKCPKRVCLDDDQFVCLDDDIDEEPLFMYCLNAIVKDDTYEIEVVFFNEVLTDVVETSCRDMVLARGNKNPKVLPEDISSKKGQPKLLHIAVKKDGKIVVNKAQEPNAMQPATPDPKNEEPSHQKNYVTFPRVQQETKGAEYVIMPQKSEQSFVMMIMLARPTHTSFGY</sequence>
<dbReference type="PANTHER" id="PTHR47165">
    <property type="entry name" value="OS03G0429900 PROTEIN"/>
    <property type="match status" value="1"/>
</dbReference>
<keyword evidence="3" id="KW-1185">Reference proteome</keyword>
<dbReference type="SUPFAM" id="SSF50249">
    <property type="entry name" value="Nucleic acid-binding proteins"/>
    <property type="match status" value="2"/>
</dbReference>
<reference evidence="2" key="1">
    <citation type="submission" date="2022-06" db="EMBL/GenBank/DDBJ databases">
        <title>Uncovering the hologenomic basis of an extraordinary plant invasion.</title>
        <authorList>
            <person name="Bieker V.C."/>
            <person name="Martin M.D."/>
            <person name="Gilbert T."/>
            <person name="Hodgins K."/>
            <person name="Battlay P."/>
            <person name="Petersen B."/>
            <person name="Wilson J."/>
        </authorList>
    </citation>
    <scope>NUCLEOTIDE SEQUENCE</scope>
    <source>
        <strain evidence="2">AA19_3_7</strain>
        <tissue evidence="2">Leaf</tissue>
    </source>
</reference>
<gene>
    <name evidence="2" type="ORF">M8C21_022862</name>
</gene>
<dbReference type="AlphaFoldDB" id="A0AAD5GS12"/>
<dbReference type="EMBL" id="JAMZMK010006245">
    <property type="protein sequence ID" value="KAI7749953.1"/>
    <property type="molecule type" value="Genomic_DNA"/>
</dbReference>
<dbReference type="Proteomes" id="UP001206925">
    <property type="component" value="Unassembled WGS sequence"/>
</dbReference>
<evidence type="ECO:0000313" key="3">
    <source>
        <dbReference type="Proteomes" id="UP001206925"/>
    </source>
</evidence>
<protein>
    <recommendedName>
        <fullName evidence="4">Replication factor A C-terminal domain-containing protein</fullName>
    </recommendedName>
</protein>
<organism evidence="2 3">
    <name type="scientific">Ambrosia artemisiifolia</name>
    <name type="common">Common ragweed</name>
    <dbReference type="NCBI Taxonomy" id="4212"/>
    <lineage>
        <taxon>Eukaryota</taxon>
        <taxon>Viridiplantae</taxon>
        <taxon>Streptophyta</taxon>
        <taxon>Embryophyta</taxon>
        <taxon>Tracheophyta</taxon>
        <taxon>Spermatophyta</taxon>
        <taxon>Magnoliopsida</taxon>
        <taxon>eudicotyledons</taxon>
        <taxon>Gunneridae</taxon>
        <taxon>Pentapetalae</taxon>
        <taxon>asterids</taxon>
        <taxon>campanulids</taxon>
        <taxon>Asterales</taxon>
        <taxon>Asteraceae</taxon>
        <taxon>Asteroideae</taxon>
        <taxon>Heliantheae alliance</taxon>
        <taxon>Heliantheae</taxon>
        <taxon>Ambrosia</taxon>
    </lineage>
</organism>
<evidence type="ECO:0008006" key="4">
    <source>
        <dbReference type="Google" id="ProtNLM"/>
    </source>
</evidence>
<feature type="non-terminal residue" evidence="2">
    <location>
        <position position="1"/>
    </location>
</feature>
<evidence type="ECO:0000313" key="2">
    <source>
        <dbReference type="EMBL" id="KAI7749953.1"/>
    </source>
</evidence>
<comment type="caution">
    <text evidence="2">The sequence shown here is derived from an EMBL/GenBank/DDBJ whole genome shotgun (WGS) entry which is preliminary data.</text>
</comment>
<dbReference type="Gene3D" id="2.40.50.140">
    <property type="entry name" value="Nucleic acid-binding proteins"/>
    <property type="match status" value="2"/>
</dbReference>